<organism evidence="1 2">
    <name type="scientific">Pedobacter steynii</name>
    <dbReference type="NCBI Taxonomy" id="430522"/>
    <lineage>
        <taxon>Bacteria</taxon>
        <taxon>Pseudomonadati</taxon>
        <taxon>Bacteroidota</taxon>
        <taxon>Sphingobacteriia</taxon>
        <taxon>Sphingobacteriales</taxon>
        <taxon>Sphingobacteriaceae</taxon>
        <taxon>Pedobacter</taxon>
    </lineage>
</organism>
<evidence type="ECO:0000313" key="1">
    <source>
        <dbReference type="EMBL" id="SDL55770.1"/>
    </source>
</evidence>
<protein>
    <submittedName>
        <fullName evidence="1">Uncharacterized protein</fullName>
    </submittedName>
</protein>
<dbReference type="OrthoDB" id="1367991at2"/>
<reference evidence="2" key="1">
    <citation type="submission" date="2016-10" db="EMBL/GenBank/DDBJ databases">
        <authorList>
            <person name="Varghese N."/>
            <person name="Submissions S."/>
        </authorList>
    </citation>
    <scope>NUCLEOTIDE SEQUENCE [LARGE SCALE GENOMIC DNA]</scope>
    <source>
        <strain evidence="2">DSM 19110</strain>
    </source>
</reference>
<name>A0A1G9L123_9SPHI</name>
<dbReference type="RefSeq" id="WP_074604729.1">
    <property type="nucleotide sequence ID" value="NZ_FNGY01000001.1"/>
</dbReference>
<sequence>MRVVLFFVFLFSHLLSKGSDLRTGTHHAPIPHHHSVNSCSHHRLAKSESFSFATADLDMTEIEEAEVDEEHFNGDDVSNSLVNQAYLLCDKWYLSFFPSLIPEDDHKRFKSFPPFCADSAPIYIRQRVLKI</sequence>
<dbReference type="Proteomes" id="UP000183200">
    <property type="component" value="Unassembled WGS sequence"/>
</dbReference>
<accession>A0A1G9L123</accession>
<proteinExistence type="predicted"/>
<evidence type="ECO:0000313" key="2">
    <source>
        <dbReference type="Proteomes" id="UP000183200"/>
    </source>
</evidence>
<dbReference type="EMBL" id="FNGY01000001">
    <property type="protein sequence ID" value="SDL55770.1"/>
    <property type="molecule type" value="Genomic_DNA"/>
</dbReference>
<gene>
    <name evidence="1" type="ORF">SAMN05421820_101731</name>
</gene>
<dbReference type="AlphaFoldDB" id="A0A1G9L123"/>
<keyword evidence="2" id="KW-1185">Reference proteome</keyword>